<reference evidence="1 2" key="1">
    <citation type="submission" date="2018-10" db="EMBL/GenBank/DDBJ databases">
        <title>Oceanobacillus sp. YLB-02 draft genome.</title>
        <authorList>
            <person name="Yu L."/>
        </authorList>
    </citation>
    <scope>NUCLEOTIDE SEQUENCE [LARGE SCALE GENOMIC DNA]</scope>
    <source>
        <strain evidence="1 2">YLB-02</strain>
    </source>
</reference>
<dbReference type="Pfam" id="PF07870">
    <property type="entry name" value="DUF1657"/>
    <property type="match status" value="1"/>
</dbReference>
<dbReference type="RefSeq" id="WP_121522747.1">
    <property type="nucleotide sequence ID" value="NZ_RCHR01000003.1"/>
</dbReference>
<dbReference type="OrthoDB" id="1684731at2"/>
<protein>
    <submittedName>
        <fullName evidence="1">DUF1657 domain-containing protein</fullName>
    </submittedName>
</protein>
<evidence type="ECO:0000313" key="1">
    <source>
        <dbReference type="EMBL" id="RLL45158.1"/>
    </source>
</evidence>
<dbReference type="EMBL" id="RCHR01000003">
    <property type="protein sequence ID" value="RLL45158.1"/>
    <property type="molecule type" value="Genomic_DNA"/>
</dbReference>
<gene>
    <name evidence="1" type="ORF">D8M04_09865</name>
</gene>
<keyword evidence="2" id="KW-1185">Reference proteome</keyword>
<dbReference type="AlphaFoldDB" id="A0A498D620"/>
<evidence type="ECO:0000313" key="2">
    <source>
        <dbReference type="Proteomes" id="UP000270219"/>
    </source>
</evidence>
<comment type="caution">
    <text evidence="1">The sequence shown here is derived from an EMBL/GenBank/DDBJ whole genome shotgun (WGS) entry which is preliminary data.</text>
</comment>
<dbReference type="InterPro" id="IPR012452">
    <property type="entry name" value="DUF1657"/>
</dbReference>
<accession>A0A498D620</accession>
<sequence>MTVGSQVKGTFASVKNIEANLDLLANKVQEAEAQQAFSEVQQIITEIKQDLEKQIIYLSRQEPQY</sequence>
<dbReference type="Proteomes" id="UP000270219">
    <property type="component" value="Unassembled WGS sequence"/>
</dbReference>
<name>A0A498D620_9BACI</name>
<organism evidence="1 2">
    <name type="scientific">Oceanobacillus piezotolerans</name>
    <dbReference type="NCBI Taxonomy" id="2448030"/>
    <lineage>
        <taxon>Bacteria</taxon>
        <taxon>Bacillati</taxon>
        <taxon>Bacillota</taxon>
        <taxon>Bacilli</taxon>
        <taxon>Bacillales</taxon>
        <taxon>Bacillaceae</taxon>
        <taxon>Oceanobacillus</taxon>
    </lineage>
</organism>
<proteinExistence type="predicted"/>